<sequence>MIVFPLFPLAILLLLIFDSFTSRNVDIVFFVYVPLLIINSLLPKRIQKHLEFKNKIIAVTLTLISILSVFLVLNYFVKNE</sequence>
<organism evidence="2 3">
    <name type="scientific">Exiguobacterium undae</name>
    <dbReference type="NCBI Taxonomy" id="169177"/>
    <lineage>
        <taxon>Bacteria</taxon>
        <taxon>Bacillati</taxon>
        <taxon>Bacillota</taxon>
        <taxon>Bacilli</taxon>
        <taxon>Bacillales</taxon>
        <taxon>Bacillales Family XII. Incertae Sedis</taxon>
        <taxon>Exiguobacterium</taxon>
    </lineage>
</organism>
<feature type="transmembrane region" description="Helical" evidence="1">
    <location>
        <begin position="27"/>
        <end position="44"/>
    </location>
</feature>
<dbReference type="Proteomes" id="UP000078447">
    <property type="component" value="Unassembled WGS sequence"/>
</dbReference>
<protein>
    <submittedName>
        <fullName evidence="2">Uncharacterized protein</fullName>
    </submittedName>
</protein>
<keyword evidence="1" id="KW-0472">Membrane</keyword>
<keyword evidence="1" id="KW-1133">Transmembrane helix</keyword>
<reference evidence="2 3" key="1">
    <citation type="submission" date="2016-03" db="EMBL/GenBank/DDBJ databases">
        <authorList>
            <person name="Cho S.-Y."/>
            <person name="Lim S."/>
            <person name="Kim H."/>
            <person name="Soh E.H."/>
            <person name="Moon J.S."/>
        </authorList>
    </citation>
    <scope>NUCLEOTIDE SEQUENCE [LARGE SCALE GENOMIC DNA]</scope>
    <source>
        <strain evidence="2 3">KCTC 3810</strain>
    </source>
</reference>
<feature type="transmembrane region" description="Helical" evidence="1">
    <location>
        <begin position="56"/>
        <end position="77"/>
    </location>
</feature>
<evidence type="ECO:0000313" key="2">
    <source>
        <dbReference type="EMBL" id="OAN13389.1"/>
    </source>
</evidence>
<gene>
    <name evidence="2" type="ORF">A3783_16490</name>
</gene>
<evidence type="ECO:0000256" key="1">
    <source>
        <dbReference type="SAM" id="Phobius"/>
    </source>
</evidence>
<keyword evidence="1" id="KW-0812">Transmembrane</keyword>
<evidence type="ECO:0000313" key="3">
    <source>
        <dbReference type="Proteomes" id="UP000078447"/>
    </source>
</evidence>
<comment type="caution">
    <text evidence="2">The sequence shown here is derived from an EMBL/GenBank/DDBJ whole genome shotgun (WGS) entry which is preliminary data.</text>
</comment>
<proteinExistence type="predicted"/>
<accession>A0ABX2V7R7</accession>
<keyword evidence="3" id="KW-1185">Reference proteome</keyword>
<name>A0ABX2V7R7_9BACL</name>
<dbReference type="EMBL" id="LVVL01000007">
    <property type="protein sequence ID" value="OAN13389.1"/>
    <property type="molecule type" value="Genomic_DNA"/>
</dbReference>